<keyword evidence="4" id="KW-1185">Reference proteome</keyword>
<protein>
    <submittedName>
        <fullName evidence="3">3-oxoadipate CoA-transferase</fullName>
    </submittedName>
</protein>
<evidence type="ECO:0000313" key="3">
    <source>
        <dbReference type="EMBL" id="KWW11028.1"/>
    </source>
</evidence>
<dbReference type="RefSeq" id="WP_061144720.1">
    <property type="nucleotide sequence ID" value="NZ_LNNH01000059.1"/>
</dbReference>
<dbReference type="GO" id="GO:0008410">
    <property type="term" value="F:CoA-transferase activity"/>
    <property type="evidence" value="ECO:0007669"/>
    <property type="project" value="InterPro"/>
</dbReference>
<name>A0A125QQX0_9BACI</name>
<comment type="similarity">
    <text evidence="1">Belongs to the 3-oxoacid CoA-transferase subunit A family.</text>
</comment>
<reference evidence="3 4" key="1">
    <citation type="submission" date="2015-11" db="EMBL/GenBank/DDBJ databases">
        <title>Genome Sequence of Bacillus simplex strain VanAntwerpen2.</title>
        <authorList>
            <person name="Couger M.B."/>
        </authorList>
    </citation>
    <scope>NUCLEOTIDE SEQUENCE [LARGE SCALE GENOMIC DNA]</scope>
    <source>
        <strain evidence="3 4">VanAntwerpen02</strain>
    </source>
</reference>
<dbReference type="PANTHER" id="PTHR13707">
    <property type="entry name" value="KETOACID-COENZYME A TRANSFERASE"/>
    <property type="match status" value="1"/>
</dbReference>
<dbReference type="SMART" id="SM00882">
    <property type="entry name" value="CoA_trans"/>
    <property type="match status" value="1"/>
</dbReference>
<dbReference type="NCBIfam" id="TIGR02429">
    <property type="entry name" value="pcaI_scoA_fam"/>
    <property type="match status" value="1"/>
</dbReference>
<dbReference type="AlphaFoldDB" id="A0A125QQX0"/>
<dbReference type="Proteomes" id="UP000064189">
    <property type="component" value="Unassembled WGS sequence"/>
</dbReference>
<dbReference type="InterPro" id="IPR004163">
    <property type="entry name" value="CoA_transf_BS"/>
</dbReference>
<organism evidence="3 4">
    <name type="scientific">Peribacillus simplex</name>
    <dbReference type="NCBI Taxonomy" id="1478"/>
    <lineage>
        <taxon>Bacteria</taxon>
        <taxon>Bacillati</taxon>
        <taxon>Bacillota</taxon>
        <taxon>Bacilli</taxon>
        <taxon>Bacillales</taxon>
        <taxon>Bacillaceae</taxon>
        <taxon>Peribacillus</taxon>
    </lineage>
</organism>
<dbReference type="Gene3D" id="3.40.1080.10">
    <property type="entry name" value="Glutaconate Coenzyme A-transferase"/>
    <property type="match status" value="1"/>
</dbReference>
<evidence type="ECO:0000256" key="2">
    <source>
        <dbReference type="ARBA" id="ARBA00022679"/>
    </source>
</evidence>
<sequence length="231" mass="24802">MIQKKYESAAKAIADLQDGATLLVGGFGGSGLPSHLVGALTKQGAKDLTVVSNNIGAVRDGVAALISNDQVRKIICSFPVGPHANELIQRIKDGSIELEIVPQGTLAERIRAGGAGVPAFYTPTAAHTELGEGKETRIFNEGLHLLEHAIKGDYAFIKAHRADRWGNLVYHKTQRNFNPVMATAAKTTIAEVDEIVEVGEIDPETIVTPSVYVHRLVKLEAKSDGRVLLHE</sequence>
<dbReference type="InterPro" id="IPR012792">
    <property type="entry name" value="3-oxoacid_CoA-transf_A"/>
</dbReference>
<dbReference type="InterPro" id="IPR004165">
    <property type="entry name" value="CoA_trans_fam_I"/>
</dbReference>
<dbReference type="PANTHER" id="PTHR13707:SF60">
    <property type="entry name" value="ACETATE COA-TRANSFERASE SUBUNIT ALPHA"/>
    <property type="match status" value="1"/>
</dbReference>
<accession>A0A125QQX0</accession>
<keyword evidence="2 3" id="KW-0808">Transferase</keyword>
<dbReference type="Pfam" id="PF01144">
    <property type="entry name" value="CoA_trans"/>
    <property type="match status" value="1"/>
</dbReference>
<dbReference type="SUPFAM" id="SSF100950">
    <property type="entry name" value="NagB/RpiA/CoA transferase-like"/>
    <property type="match status" value="1"/>
</dbReference>
<evidence type="ECO:0000313" key="4">
    <source>
        <dbReference type="Proteomes" id="UP000064189"/>
    </source>
</evidence>
<comment type="caution">
    <text evidence="3">The sequence shown here is derived from an EMBL/GenBank/DDBJ whole genome shotgun (WGS) entry which is preliminary data.</text>
</comment>
<proteinExistence type="inferred from homology"/>
<dbReference type="InterPro" id="IPR037171">
    <property type="entry name" value="NagB/RpiA_transferase-like"/>
</dbReference>
<gene>
    <name evidence="3" type="ORF">AS888_11525</name>
</gene>
<dbReference type="EMBL" id="LNNH01000059">
    <property type="protein sequence ID" value="KWW11028.1"/>
    <property type="molecule type" value="Genomic_DNA"/>
</dbReference>
<dbReference type="PROSITE" id="PS01273">
    <property type="entry name" value="COA_TRANSF_1"/>
    <property type="match status" value="1"/>
</dbReference>
<evidence type="ECO:0000256" key="1">
    <source>
        <dbReference type="ARBA" id="ARBA00005612"/>
    </source>
</evidence>